<evidence type="ECO:0000313" key="2">
    <source>
        <dbReference type="EMBL" id="EKX32016.1"/>
    </source>
</evidence>
<protein>
    <submittedName>
        <fullName evidence="2 3">Uncharacterized protein</fullName>
    </submittedName>
</protein>
<keyword evidence="1" id="KW-1133">Transmembrane helix</keyword>
<feature type="transmembrane region" description="Helical" evidence="1">
    <location>
        <begin position="217"/>
        <end position="235"/>
    </location>
</feature>
<feature type="transmembrane region" description="Helical" evidence="1">
    <location>
        <begin position="290"/>
        <end position="309"/>
    </location>
</feature>
<proteinExistence type="predicted"/>
<feature type="transmembrane region" description="Helical" evidence="1">
    <location>
        <begin position="418"/>
        <end position="438"/>
    </location>
</feature>
<sequence>MDFQDVRLACVVYFPGNSVADPTNKHNETGAADIRIDNTKVPSRKGSQSFKPLRQLSVEFAEAIAVNQGFDTVGVCLSAKCSVSYVKSATSETWDVKSSENELHSKMSSESELKSPPKSGLFSSISNQISFALVAVTAASFYQVRLSSGASTKTTSSVKDQNYAMGLALAGVALIGNAAVGAFRKILSQHNIGSAQQSGDLKFGSVQEMTDALPPRAFWIAAVSASVLNSIVKTLETKAFAESDISLCAPFLAFDPVMQFLVGVAVMPLACKMIEFGCDEAKTSYPPYHILSVGCIAYGAFLLGKGIAPKGSSGNVKEAKMLGPLPLGSWFILINCVIYGFTSRLDKVAIKSAGKTLYYAYGRLLMASTTLGGSFMSGGLTFRELKKFMAPPVLLLIFAICLSDAIYMLSLYTSPCVWLAVTRATVIKLLPGSLLFMSQQSSEVMARKGACWK</sequence>
<name>L1I6Y9_GUITC</name>
<dbReference type="Proteomes" id="UP000011087">
    <property type="component" value="Unassembled WGS sequence"/>
</dbReference>
<reference evidence="2 4" key="1">
    <citation type="journal article" date="2012" name="Nature">
        <title>Algal genomes reveal evolutionary mosaicism and the fate of nucleomorphs.</title>
        <authorList>
            <consortium name="DOE Joint Genome Institute"/>
            <person name="Curtis B.A."/>
            <person name="Tanifuji G."/>
            <person name="Burki F."/>
            <person name="Gruber A."/>
            <person name="Irimia M."/>
            <person name="Maruyama S."/>
            <person name="Arias M.C."/>
            <person name="Ball S.G."/>
            <person name="Gile G.H."/>
            <person name="Hirakawa Y."/>
            <person name="Hopkins J.F."/>
            <person name="Kuo A."/>
            <person name="Rensing S.A."/>
            <person name="Schmutz J."/>
            <person name="Symeonidi A."/>
            <person name="Elias M."/>
            <person name="Eveleigh R.J."/>
            <person name="Herman E.K."/>
            <person name="Klute M.J."/>
            <person name="Nakayama T."/>
            <person name="Obornik M."/>
            <person name="Reyes-Prieto A."/>
            <person name="Armbrust E.V."/>
            <person name="Aves S.J."/>
            <person name="Beiko R.G."/>
            <person name="Coutinho P."/>
            <person name="Dacks J.B."/>
            <person name="Durnford D.G."/>
            <person name="Fast N.M."/>
            <person name="Green B.R."/>
            <person name="Grisdale C.J."/>
            <person name="Hempel F."/>
            <person name="Henrissat B."/>
            <person name="Hoppner M.P."/>
            <person name="Ishida K."/>
            <person name="Kim E."/>
            <person name="Koreny L."/>
            <person name="Kroth P.G."/>
            <person name="Liu Y."/>
            <person name="Malik S.B."/>
            <person name="Maier U.G."/>
            <person name="McRose D."/>
            <person name="Mock T."/>
            <person name="Neilson J.A."/>
            <person name="Onodera N.T."/>
            <person name="Poole A.M."/>
            <person name="Pritham E.J."/>
            <person name="Richards T.A."/>
            <person name="Rocap G."/>
            <person name="Roy S.W."/>
            <person name="Sarai C."/>
            <person name="Schaack S."/>
            <person name="Shirato S."/>
            <person name="Slamovits C.H."/>
            <person name="Spencer D.F."/>
            <person name="Suzuki S."/>
            <person name="Worden A.Z."/>
            <person name="Zauner S."/>
            <person name="Barry K."/>
            <person name="Bell C."/>
            <person name="Bharti A.K."/>
            <person name="Crow J.A."/>
            <person name="Grimwood J."/>
            <person name="Kramer R."/>
            <person name="Lindquist E."/>
            <person name="Lucas S."/>
            <person name="Salamov A."/>
            <person name="McFadden G.I."/>
            <person name="Lane C.E."/>
            <person name="Keeling P.J."/>
            <person name="Gray M.W."/>
            <person name="Grigoriev I.V."/>
            <person name="Archibald J.M."/>
        </authorList>
    </citation>
    <scope>NUCLEOTIDE SEQUENCE</scope>
    <source>
        <strain evidence="2 4">CCMP2712</strain>
    </source>
</reference>
<feature type="transmembrane region" description="Helical" evidence="1">
    <location>
        <begin position="247"/>
        <end position="270"/>
    </location>
</feature>
<dbReference type="EMBL" id="JH993218">
    <property type="protein sequence ID" value="EKX32016.1"/>
    <property type="molecule type" value="Genomic_DNA"/>
</dbReference>
<dbReference type="HOGENOM" id="CLU_604764_0_0_1"/>
<accession>L1I6Y9</accession>
<dbReference type="OrthoDB" id="423182at2759"/>
<feature type="transmembrane region" description="Helical" evidence="1">
    <location>
        <begin position="321"/>
        <end position="341"/>
    </location>
</feature>
<dbReference type="GeneID" id="17288745"/>
<dbReference type="KEGG" id="gtt:GUITHDRAFT_121810"/>
<feature type="transmembrane region" description="Helical" evidence="1">
    <location>
        <begin position="393"/>
        <end position="412"/>
    </location>
</feature>
<dbReference type="AlphaFoldDB" id="L1I6Y9"/>
<evidence type="ECO:0000313" key="4">
    <source>
        <dbReference type="Proteomes" id="UP000011087"/>
    </source>
</evidence>
<gene>
    <name evidence="2" type="ORF">GUITHDRAFT_121810</name>
</gene>
<dbReference type="EnsemblProtists" id="EKX32016">
    <property type="protein sequence ID" value="EKX32016"/>
    <property type="gene ID" value="GUITHDRAFT_121810"/>
</dbReference>
<feature type="transmembrane region" description="Helical" evidence="1">
    <location>
        <begin position="361"/>
        <end position="381"/>
    </location>
</feature>
<keyword evidence="1" id="KW-0472">Membrane</keyword>
<evidence type="ECO:0000256" key="1">
    <source>
        <dbReference type="SAM" id="Phobius"/>
    </source>
</evidence>
<organism evidence="2">
    <name type="scientific">Guillardia theta (strain CCMP2712)</name>
    <name type="common">Cryptophyte</name>
    <dbReference type="NCBI Taxonomy" id="905079"/>
    <lineage>
        <taxon>Eukaryota</taxon>
        <taxon>Cryptophyceae</taxon>
        <taxon>Pyrenomonadales</taxon>
        <taxon>Geminigeraceae</taxon>
        <taxon>Guillardia</taxon>
    </lineage>
</organism>
<dbReference type="RefSeq" id="XP_005818996.1">
    <property type="nucleotide sequence ID" value="XM_005818939.1"/>
</dbReference>
<reference evidence="4" key="2">
    <citation type="submission" date="2012-11" db="EMBL/GenBank/DDBJ databases">
        <authorList>
            <person name="Kuo A."/>
            <person name="Curtis B.A."/>
            <person name="Tanifuji G."/>
            <person name="Burki F."/>
            <person name="Gruber A."/>
            <person name="Irimia M."/>
            <person name="Maruyama S."/>
            <person name="Arias M.C."/>
            <person name="Ball S.G."/>
            <person name="Gile G.H."/>
            <person name="Hirakawa Y."/>
            <person name="Hopkins J.F."/>
            <person name="Rensing S.A."/>
            <person name="Schmutz J."/>
            <person name="Symeonidi A."/>
            <person name="Elias M."/>
            <person name="Eveleigh R.J."/>
            <person name="Herman E.K."/>
            <person name="Klute M.J."/>
            <person name="Nakayama T."/>
            <person name="Obornik M."/>
            <person name="Reyes-Prieto A."/>
            <person name="Armbrust E.V."/>
            <person name="Aves S.J."/>
            <person name="Beiko R.G."/>
            <person name="Coutinho P."/>
            <person name="Dacks J.B."/>
            <person name="Durnford D.G."/>
            <person name="Fast N.M."/>
            <person name="Green B.R."/>
            <person name="Grisdale C."/>
            <person name="Hempe F."/>
            <person name="Henrissat B."/>
            <person name="Hoppner M.P."/>
            <person name="Ishida K.-I."/>
            <person name="Kim E."/>
            <person name="Koreny L."/>
            <person name="Kroth P.G."/>
            <person name="Liu Y."/>
            <person name="Malik S.-B."/>
            <person name="Maier U.G."/>
            <person name="McRose D."/>
            <person name="Mock T."/>
            <person name="Neilson J.A."/>
            <person name="Onodera N.T."/>
            <person name="Poole A.M."/>
            <person name="Pritham E.J."/>
            <person name="Richards T.A."/>
            <person name="Rocap G."/>
            <person name="Roy S.W."/>
            <person name="Sarai C."/>
            <person name="Schaack S."/>
            <person name="Shirato S."/>
            <person name="Slamovits C.H."/>
            <person name="Spencer D.F."/>
            <person name="Suzuki S."/>
            <person name="Worden A.Z."/>
            <person name="Zauner S."/>
            <person name="Barry K."/>
            <person name="Bell C."/>
            <person name="Bharti A.K."/>
            <person name="Crow J.A."/>
            <person name="Grimwood J."/>
            <person name="Kramer R."/>
            <person name="Lindquist E."/>
            <person name="Lucas S."/>
            <person name="Salamov A."/>
            <person name="McFadden G.I."/>
            <person name="Lane C.E."/>
            <person name="Keeling P.J."/>
            <person name="Gray M.W."/>
            <person name="Grigoriev I.V."/>
            <person name="Archibald J.M."/>
        </authorList>
    </citation>
    <scope>NUCLEOTIDE SEQUENCE</scope>
    <source>
        <strain evidence="4">CCMP2712</strain>
    </source>
</reference>
<dbReference type="PaxDb" id="55529-EKX32016"/>
<keyword evidence="4" id="KW-1185">Reference proteome</keyword>
<reference evidence="3" key="3">
    <citation type="submission" date="2016-03" db="UniProtKB">
        <authorList>
            <consortium name="EnsemblProtists"/>
        </authorList>
    </citation>
    <scope>IDENTIFICATION</scope>
</reference>
<keyword evidence="1" id="KW-0812">Transmembrane</keyword>
<feature type="transmembrane region" description="Helical" evidence="1">
    <location>
        <begin position="163"/>
        <end position="183"/>
    </location>
</feature>
<evidence type="ECO:0000313" key="3">
    <source>
        <dbReference type="EnsemblProtists" id="EKX32016"/>
    </source>
</evidence>